<dbReference type="PANTHER" id="PTHR46856">
    <property type="entry name" value="PX DOMAIN-CONTAINING PROTEIN EREL1-RELATED"/>
    <property type="match status" value="1"/>
</dbReference>
<dbReference type="Proteomes" id="UP001190700">
    <property type="component" value="Unassembled WGS sequence"/>
</dbReference>
<evidence type="ECO:0000256" key="1">
    <source>
        <dbReference type="SAM" id="MobiDB-lite"/>
    </source>
</evidence>
<feature type="compositionally biased region" description="Basic and acidic residues" evidence="1">
    <location>
        <begin position="58"/>
        <end position="79"/>
    </location>
</feature>
<proteinExistence type="predicted"/>
<reference evidence="2 3" key="1">
    <citation type="journal article" date="2015" name="Genome Biol. Evol.">
        <title>Comparative Genomics of a Bacterivorous Green Alga Reveals Evolutionary Causalities and Consequences of Phago-Mixotrophic Mode of Nutrition.</title>
        <authorList>
            <person name="Burns J.A."/>
            <person name="Paasch A."/>
            <person name="Narechania A."/>
            <person name="Kim E."/>
        </authorList>
    </citation>
    <scope>NUCLEOTIDE SEQUENCE [LARGE SCALE GENOMIC DNA]</scope>
    <source>
        <strain evidence="2 3">PLY_AMNH</strain>
    </source>
</reference>
<dbReference type="InterPro" id="IPR044588">
    <property type="entry name" value="EREX-like"/>
</dbReference>
<dbReference type="EMBL" id="LGRX02004098">
    <property type="protein sequence ID" value="KAK3281007.1"/>
    <property type="molecule type" value="Genomic_DNA"/>
</dbReference>
<dbReference type="GO" id="GO:0015031">
    <property type="term" value="P:protein transport"/>
    <property type="evidence" value="ECO:0007669"/>
    <property type="project" value="InterPro"/>
</dbReference>
<feature type="compositionally biased region" description="Low complexity" evidence="1">
    <location>
        <begin position="80"/>
        <end position="90"/>
    </location>
</feature>
<gene>
    <name evidence="2" type="ORF">CYMTET_11181</name>
</gene>
<feature type="region of interest" description="Disordered" evidence="1">
    <location>
        <begin position="58"/>
        <end position="93"/>
    </location>
</feature>
<feature type="non-terminal residue" evidence="2">
    <location>
        <position position="1"/>
    </location>
</feature>
<accession>A0AAE0GN12</accession>
<sequence>VTELENSIDDIRHECQESIIQASQLDAERIRDLQWELQAARSEAAHRLQQLEQEQKRFEQMEAERDAARAAEKEAEAAREASNAAASTATRECEEVQKSLKDVKKLLKKEVKMLRQKVEDAKAETEAAVAAKAALEADCAQSGMIQLNVLEDVKMSIREVEVFKQRLKECDMTQLAQEVAAGGGGGAPAEGSMDLLARSDQRISVLMAEAQLLSSSRGADAQRSQEEEELVGSVRGTYAELLFENASLRKNQNSLVRNALAQSAEAEAERNGFSDGTLRSHVTSIKSNASKVIGSVRNLI</sequence>
<name>A0AAE0GN12_9CHLO</name>
<dbReference type="AlphaFoldDB" id="A0AAE0GN12"/>
<comment type="caution">
    <text evidence="2">The sequence shown here is derived from an EMBL/GenBank/DDBJ whole genome shotgun (WGS) entry which is preliminary data.</text>
</comment>
<keyword evidence="3" id="KW-1185">Reference proteome</keyword>
<protein>
    <submittedName>
        <fullName evidence="2">Uncharacterized protein</fullName>
    </submittedName>
</protein>
<dbReference type="PANTHER" id="PTHR46856:SF1">
    <property type="entry name" value="PX DOMAIN-CONTAINING PROTEIN EREL1-RELATED"/>
    <property type="match status" value="1"/>
</dbReference>
<evidence type="ECO:0000313" key="2">
    <source>
        <dbReference type="EMBL" id="KAK3281007.1"/>
    </source>
</evidence>
<organism evidence="2 3">
    <name type="scientific">Cymbomonas tetramitiformis</name>
    <dbReference type="NCBI Taxonomy" id="36881"/>
    <lineage>
        <taxon>Eukaryota</taxon>
        <taxon>Viridiplantae</taxon>
        <taxon>Chlorophyta</taxon>
        <taxon>Pyramimonadophyceae</taxon>
        <taxon>Pyramimonadales</taxon>
        <taxon>Pyramimonadaceae</taxon>
        <taxon>Cymbomonas</taxon>
    </lineage>
</organism>
<evidence type="ECO:0000313" key="3">
    <source>
        <dbReference type="Proteomes" id="UP001190700"/>
    </source>
</evidence>